<dbReference type="OrthoDB" id="3831391at2"/>
<proteinExistence type="predicted"/>
<gene>
    <name evidence="1" type="ORF">FDA38_16430</name>
</gene>
<name>A0A4U3LVV2_9ACTN</name>
<dbReference type="AlphaFoldDB" id="A0A4U3LVV2"/>
<dbReference type="RefSeq" id="WP_137254884.1">
    <property type="nucleotide sequence ID" value="NZ_JBHSPQ010000001.1"/>
</dbReference>
<accession>A0A4U3LVV2</accession>
<keyword evidence="2" id="KW-1185">Reference proteome</keyword>
<reference evidence="1 2" key="1">
    <citation type="submission" date="2019-04" db="EMBL/GenBank/DDBJ databases">
        <title>Kribbella sp. NEAU-THZ 27 nov., a novel actinomycete isolated from soil.</title>
        <authorList>
            <person name="Duan L."/>
        </authorList>
    </citation>
    <scope>NUCLEOTIDE SEQUENCE [LARGE SCALE GENOMIC DNA]</scope>
    <source>
        <strain evidence="2">NEAU-THZ27</strain>
    </source>
</reference>
<protein>
    <submittedName>
        <fullName evidence="1">Uncharacterized protein</fullName>
    </submittedName>
</protein>
<evidence type="ECO:0000313" key="2">
    <source>
        <dbReference type="Proteomes" id="UP000305836"/>
    </source>
</evidence>
<comment type="caution">
    <text evidence="1">The sequence shown here is derived from an EMBL/GenBank/DDBJ whole genome shotgun (WGS) entry which is preliminary data.</text>
</comment>
<evidence type="ECO:0000313" key="1">
    <source>
        <dbReference type="EMBL" id="TKK79942.1"/>
    </source>
</evidence>
<dbReference type="Proteomes" id="UP000305836">
    <property type="component" value="Unassembled WGS sequence"/>
</dbReference>
<dbReference type="EMBL" id="SZPZ01000002">
    <property type="protein sequence ID" value="TKK79942.1"/>
    <property type="molecule type" value="Genomic_DNA"/>
</dbReference>
<sequence length="181" mass="19994">MTVVQVIEETGPYVVALAGMAAGYFGGRNTGRESRHHARVEALYQDMLEDLACQSRKALDAAGIEVFGAGPPGPEVPSVSRSRVQLYASPAVSAAWDDAWFYLSVLDLERKAGDQDRVIQATFKWHAAERAVLSAMRDDLGVPKGSLLEGVRHRVRASRKAFARWRVKRRRSRAASEVRSK</sequence>
<organism evidence="1 2">
    <name type="scientific">Kribbella jiaozuonensis</name>
    <dbReference type="NCBI Taxonomy" id="2575441"/>
    <lineage>
        <taxon>Bacteria</taxon>
        <taxon>Bacillati</taxon>
        <taxon>Actinomycetota</taxon>
        <taxon>Actinomycetes</taxon>
        <taxon>Propionibacteriales</taxon>
        <taxon>Kribbellaceae</taxon>
        <taxon>Kribbella</taxon>
    </lineage>
</organism>